<evidence type="ECO:0000313" key="2">
    <source>
        <dbReference type="EMBL" id="SCJ33897.1"/>
    </source>
</evidence>
<dbReference type="PANTHER" id="PTHR30615:SF8">
    <property type="entry name" value="UPF0047 PROTEIN C4A8.02C"/>
    <property type="match status" value="1"/>
</dbReference>
<sequence length="132" mass="14644">MYEVIKLKTDYMTVTDVTDKVKAIVKKSGVKDGICVIFNAHTTAAVGIATKEEAAQRDFQADLDRIFPLRANYNHVETPFDAAGHVKCVVVGVDVTPIIKDGELDLGDDQAILFYEFDGPRPRELHVKCYGK</sequence>
<protein>
    <submittedName>
        <fullName evidence="2">Uncharacterized conserved protein</fullName>
    </submittedName>
</protein>
<dbReference type="Pfam" id="PF01894">
    <property type="entry name" value="YjbQ"/>
    <property type="match status" value="1"/>
</dbReference>
<reference evidence="2" key="1">
    <citation type="submission" date="2015-09" db="EMBL/GenBank/DDBJ databases">
        <authorList>
            <consortium name="Pathogen Informatics"/>
        </authorList>
    </citation>
    <scope>NUCLEOTIDE SEQUENCE</scope>
    <source>
        <strain evidence="2">2789STDY5834896</strain>
    </source>
</reference>
<dbReference type="AlphaFoldDB" id="A0A1C6FLP1"/>
<proteinExistence type="inferred from homology"/>
<dbReference type="NCBIfam" id="TIGR00149">
    <property type="entry name" value="TIGR00149_YjbQ"/>
    <property type="match status" value="1"/>
</dbReference>
<dbReference type="InterPro" id="IPR035917">
    <property type="entry name" value="YjbQ-like_sf"/>
</dbReference>
<dbReference type="PIRSF" id="PIRSF004681">
    <property type="entry name" value="UCP004681"/>
    <property type="match status" value="1"/>
</dbReference>
<comment type="similarity">
    <text evidence="1">Belongs to the UPF0047 family.</text>
</comment>
<organism evidence="2">
    <name type="scientific">uncultured Anaerotruncus sp</name>
    <dbReference type="NCBI Taxonomy" id="905011"/>
    <lineage>
        <taxon>Bacteria</taxon>
        <taxon>Bacillati</taxon>
        <taxon>Bacillota</taxon>
        <taxon>Clostridia</taxon>
        <taxon>Eubacteriales</taxon>
        <taxon>Oscillospiraceae</taxon>
        <taxon>Anaerotruncus</taxon>
        <taxon>environmental samples</taxon>
    </lineage>
</organism>
<gene>
    <name evidence="2" type="ORF">SAMEA3545359_00025</name>
</gene>
<evidence type="ECO:0000256" key="1">
    <source>
        <dbReference type="ARBA" id="ARBA00005534"/>
    </source>
</evidence>
<dbReference type="EMBL" id="FMHG01000001">
    <property type="protein sequence ID" value="SCJ33897.1"/>
    <property type="molecule type" value="Genomic_DNA"/>
</dbReference>
<dbReference type="SUPFAM" id="SSF111038">
    <property type="entry name" value="YjbQ-like"/>
    <property type="match status" value="1"/>
</dbReference>
<dbReference type="Gene3D" id="2.60.120.460">
    <property type="entry name" value="YjbQ-like"/>
    <property type="match status" value="1"/>
</dbReference>
<dbReference type="PANTHER" id="PTHR30615">
    <property type="entry name" value="UNCHARACTERIZED PROTEIN YJBQ-RELATED"/>
    <property type="match status" value="1"/>
</dbReference>
<dbReference type="InterPro" id="IPR001602">
    <property type="entry name" value="UPF0047_YjbQ-like"/>
</dbReference>
<accession>A0A1C6FLP1</accession>
<name>A0A1C6FLP1_9FIRM</name>